<evidence type="ECO:0000256" key="6">
    <source>
        <dbReference type="ARBA" id="ARBA00023125"/>
    </source>
</evidence>
<keyword evidence="7" id="KW-0539">Nucleus</keyword>
<feature type="binding site" evidence="9">
    <location>
        <position position="16"/>
    </location>
    <ligand>
        <name>Zn(2+)</name>
        <dbReference type="ChEBI" id="CHEBI:29105"/>
    </ligand>
</feature>
<dbReference type="VEuPathDB" id="VectorBase:PHUM504490"/>
<dbReference type="SMART" id="SM00868">
    <property type="entry name" value="zf-AD"/>
    <property type="match status" value="1"/>
</dbReference>
<feature type="domain" description="ZAD" evidence="12">
    <location>
        <begin position="11"/>
        <end position="86"/>
    </location>
</feature>
<dbReference type="InterPro" id="IPR036236">
    <property type="entry name" value="Znf_C2H2_sf"/>
</dbReference>
<dbReference type="PROSITE" id="PS00028">
    <property type="entry name" value="ZINC_FINGER_C2H2_1"/>
    <property type="match status" value="5"/>
</dbReference>
<feature type="domain" description="C2H2-type" evidence="11">
    <location>
        <begin position="513"/>
        <end position="535"/>
    </location>
</feature>
<dbReference type="EMBL" id="DS235840">
    <property type="protein sequence ID" value="EEB18203.1"/>
    <property type="molecule type" value="Genomic_DNA"/>
</dbReference>
<dbReference type="GO" id="GO:0005634">
    <property type="term" value="C:nucleus"/>
    <property type="evidence" value="ECO:0007669"/>
    <property type="project" value="UniProtKB-SubCell"/>
</dbReference>
<feature type="domain" description="C2H2-type" evidence="11">
    <location>
        <begin position="429"/>
        <end position="456"/>
    </location>
</feature>
<evidence type="ECO:0000256" key="3">
    <source>
        <dbReference type="ARBA" id="ARBA00022737"/>
    </source>
</evidence>
<feature type="compositionally biased region" description="Basic and acidic residues" evidence="10">
    <location>
        <begin position="345"/>
        <end position="361"/>
    </location>
</feature>
<dbReference type="FunFam" id="3.30.160.60:FF:001732">
    <property type="entry name" value="Zgc:162936"/>
    <property type="match status" value="1"/>
</dbReference>
<feature type="region of interest" description="Disordered" evidence="10">
    <location>
        <begin position="182"/>
        <end position="221"/>
    </location>
</feature>
<dbReference type="InterPro" id="IPR050589">
    <property type="entry name" value="Ikaros_C2H2-ZF"/>
</dbReference>
<dbReference type="SUPFAM" id="SSF57667">
    <property type="entry name" value="beta-beta-alpha zinc fingers"/>
    <property type="match status" value="3"/>
</dbReference>
<evidence type="ECO:0000256" key="2">
    <source>
        <dbReference type="ARBA" id="ARBA00022723"/>
    </source>
</evidence>
<dbReference type="FunFam" id="3.30.160.60:FF:002343">
    <property type="entry name" value="Zinc finger protein 33A"/>
    <property type="match status" value="1"/>
</dbReference>
<dbReference type="GO" id="GO:0006357">
    <property type="term" value="P:regulation of transcription by RNA polymerase II"/>
    <property type="evidence" value="ECO:0007669"/>
    <property type="project" value="TreeGrafter"/>
</dbReference>
<dbReference type="Gene3D" id="3.40.1800.20">
    <property type="match status" value="1"/>
</dbReference>
<reference evidence="13" key="2">
    <citation type="submission" date="2007-04" db="EMBL/GenBank/DDBJ databases">
        <title>The genome of the human body louse.</title>
        <authorList>
            <consortium name="The Human Body Louse Genome Consortium"/>
            <person name="Kirkness E."/>
            <person name="Walenz B."/>
            <person name="Hass B."/>
            <person name="Bruggner R."/>
            <person name="Strausberg R."/>
        </authorList>
    </citation>
    <scope>NUCLEOTIDE SEQUENCE</scope>
    <source>
        <strain evidence="13">USDA</strain>
    </source>
</reference>
<dbReference type="GO" id="GO:0008270">
    <property type="term" value="F:zinc ion binding"/>
    <property type="evidence" value="ECO:0007669"/>
    <property type="project" value="UniProtKB-UniRule"/>
</dbReference>
<organism>
    <name type="scientific">Pediculus humanus subsp. corporis</name>
    <name type="common">Body louse</name>
    <dbReference type="NCBI Taxonomy" id="121224"/>
    <lineage>
        <taxon>Eukaryota</taxon>
        <taxon>Metazoa</taxon>
        <taxon>Ecdysozoa</taxon>
        <taxon>Arthropoda</taxon>
        <taxon>Hexapoda</taxon>
        <taxon>Insecta</taxon>
        <taxon>Pterygota</taxon>
        <taxon>Neoptera</taxon>
        <taxon>Paraneoptera</taxon>
        <taxon>Psocodea</taxon>
        <taxon>Troctomorpha</taxon>
        <taxon>Phthiraptera</taxon>
        <taxon>Anoplura</taxon>
        <taxon>Pediculidae</taxon>
        <taxon>Pediculus</taxon>
    </lineage>
</organism>
<dbReference type="EnsemblMetazoa" id="PHUM504490-RA">
    <property type="protein sequence ID" value="PHUM504490-PA"/>
    <property type="gene ID" value="PHUM504490"/>
</dbReference>
<keyword evidence="5 9" id="KW-0862">Zinc</keyword>
<evidence type="ECO:0000313" key="13">
    <source>
        <dbReference type="EMBL" id="EEB18203.1"/>
    </source>
</evidence>
<accession>E0VXU7</accession>
<keyword evidence="6" id="KW-0238">DNA-binding</keyword>
<evidence type="ECO:0000256" key="7">
    <source>
        <dbReference type="ARBA" id="ARBA00023242"/>
    </source>
</evidence>
<dbReference type="GO" id="GO:0003700">
    <property type="term" value="F:DNA-binding transcription factor activity"/>
    <property type="evidence" value="ECO:0007669"/>
    <property type="project" value="TreeGrafter"/>
</dbReference>
<dbReference type="AlphaFoldDB" id="E0VXU7"/>
<dbReference type="Pfam" id="PF07776">
    <property type="entry name" value="zf-AD"/>
    <property type="match status" value="1"/>
</dbReference>
<dbReference type="eggNOG" id="KOG1721">
    <property type="taxonomic scope" value="Eukaryota"/>
</dbReference>
<dbReference type="RefSeq" id="XP_002430941.1">
    <property type="nucleotide sequence ID" value="XM_002430896.1"/>
</dbReference>
<evidence type="ECO:0000256" key="1">
    <source>
        <dbReference type="ARBA" id="ARBA00004123"/>
    </source>
</evidence>
<evidence type="ECO:0000256" key="8">
    <source>
        <dbReference type="PROSITE-ProRule" id="PRU00042"/>
    </source>
</evidence>
<proteinExistence type="predicted"/>
<feature type="binding site" evidence="9">
    <location>
        <position position="59"/>
    </location>
    <ligand>
        <name>Zn(2+)</name>
        <dbReference type="ChEBI" id="CHEBI:29105"/>
    </ligand>
</feature>
<keyword evidence="2 9" id="KW-0479">Metal-binding</keyword>
<evidence type="ECO:0000256" key="4">
    <source>
        <dbReference type="ARBA" id="ARBA00022771"/>
    </source>
</evidence>
<feature type="domain" description="C2H2-type" evidence="11">
    <location>
        <begin position="485"/>
        <end position="512"/>
    </location>
</feature>
<dbReference type="PANTHER" id="PTHR24404:SF114">
    <property type="entry name" value="KLUMPFUSS, ISOFORM B-RELATED"/>
    <property type="match status" value="1"/>
</dbReference>
<protein>
    <submittedName>
        <fullName evidence="13 14">Zinc finger protein, putative</fullName>
    </submittedName>
</protein>
<dbReference type="Pfam" id="PF13912">
    <property type="entry name" value="zf-C2H2_6"/>
    <property type="match status" value="1"/>
</dbReference>
<dbReference type="GO" id="GO:0000978">
    <property type="term" value="F:RNA polymerase II cis-regulatory region sequence-specific DNA binding"/>
    <property type="evidence" value="ECO:0007669"/>
    <property type="project" value="TreeGrafter"/>
</dbReference>
<name>E0VXU7_PEDHC</name>
<evidence type="ECO:0000313" key="15">
    <source>
        <dbReference type="Proteomes" id="UP000009046"/>
    </source>
</evidence>
<dbReference type="PROSITE" id="PS50157">
    <property type="entry name" value="ZINC_FINGER_C2H2_2"/>
    <property type="match status" value="5"/>
</dbReference>
<keyword evidence="15" id="KW-1185">Reference proteome</keyword>
<evidence type="ECO:0000259" key="12">
    <source>
        <dbReference type="PROSITE" id="PS51915"/>
    </source>
</evidence>
<dbReference type="Proteomes" id="UP000009046">
    <property type="component" value="Unassembled WGS sequence"/>
</dbReference>
<feature type="domain" description="C2H2-type" evidence="11">
    <location>
        <begin position="457"/>
        <end position="484"/>
    </location>
</feature>
<keyword evidence="3" id="KW-0677">Repeat</keyword>
<dbReference type="EMBL" id="AAZO01006134">
    <property type="status" value="NOT_ANNOTATED_CDS"/>
    <property type="molecule type" value="Genomic_DNA"/>
</dbReference>
<reference evidence="14" key="3">
    <citation type="submission" date="2021-02" db="UniProtKB">
        <authorList>
            <consortium name="EnsemblMetazoa"/>
        </authorList>
    </citation>
    <scope>IDENTIFICATION</scope>
    <source>
        <strain evidence="14">USDA</strain>
    </source>
</reference>
<dbReference type="KEGG" id="phu:Phum_PHUM504490"/>
<feature type="binding site" evidence="9">
    <location>
        <position position="62"/>
    </location>
    <ligand>
        <name>Zn(2+)</name>
        <dbReference type="ChEBI" id="CHEBI:29105"/>
    </ligand>
</feature>
<evidence type="ECO:0000259" key="11">
    <source>
        <dbReference type="PROSITE" id="PS50157"/>
    </source>
</evidence>
<comment type="subcellular location">
    <subcellularLocation>
        <location evidence="1">Nucleus</location>
    </subcellularLocation>
</comment>
<feature type="region of interest" description="Disordered" evidence="10">
    <location>
        <begin position="588"/>
        <end position="627"/>
    </location>
</feature>
<feature type="compositionally biased region" description="Polar residues" evidence="10">
    <location>
        <begin position="362"/>
        <end position="384"/>
    </location>
</feature>
<evidence type="ECO:0000256" key="5">
    <source>
        <dbReference type="ARBA" id="ARBA00022833"/>
    </source>
</evidence>
<dbReference type="OMA" id="DPLPYKC"/>
<evidence type="ECO:0000256" key="9">
    <source>
        <dbReference type="PROSITE-ProRule" id="PRU01263"/>
    </source>
</evidence>
<dbReference type="PROSITE" id="PS51915">
    <property type="entry name" value="ZAD"/>
    <property type="match status" value="1"/>
</dbReference>
<dbReference type="PANTHER" id="PTHR24404">
    <property type="entry name" value="ZINC FINGER PROTEIN"/>
    <property type="match status" value="1"/>
</dbReference>
<dbReference type="InParanoid" id="E0VXU7"/>
<feature type="compositionally biased region" description="Polar residues" evidence="10">
    <location>
        <begin position="618"/>
        <end position="627"/>
    </location>
</feature>
<dbReference type="Pfam" id="PF00096">
    <property type="entry name" value="zf-C2H2"/>
    <property type="match status" value="3"/>
</dbReference>
<dbReference type="GeneID" id="8232923"/>
<dbReference type="SMART" id="SM00355">
    <property type="entry name" value="ZnF_C2H2"/>
    <property type="match status" value="5"/>
</dbReference>
<feature type="compositionally biased region" description="Low complexity" evidence="10">
    <location>
        <begin position="598"/>
        <end position="617"/>
    </location>
</feature>
<evidence type="ECO:0000256" key="10">
    <source>
        <dbReference type="SAM" id="MobiDB-lite"/>
    </source>
</evidence>
<dbReference type="OrthoDB" id="654211at2759"/>
<dbReference type="InterPro" id="IPR013087">
    <property type="entry name" value="Znf_C2H2_type"/>
</dbReference>
<reference evidence="13" key="1">
    <citation type="submission" date="2007-04" db="EMBL/GenBank/DDBJ databases">
        <title>Annotation of Pediculus humanus corporis strain USDA.</title>
        <authorList>
            <person name="Kirkness E."/>
            <person name="Hannick L."/>
            <person name="Hass B."/>
            <person name="Bruggner R."/>
            <person name="Lawson D."/>
            <person name="Bidwell S."/>
            <person name="Joardar V."/>
            <person name="Caler E."/>
            <person name="Walenz B."/>
            <person name="Inman J."/>
            <person name="Schobel S."/>
            <person name="Galinsky K."/>
            <person name="Amedeo P."/>
            <person name="Strausberg R."/>
        </authorList>
    </citation>
    <scope>NUCLEOTIDE SEQUENCE</scope>
    <source>
        <strain evidence="13">USDA</strain>
    </source>
</reference>
<feature type="region of interest" description="Disordered" evidence="10">
    <location>
        <begin position="339"/>
        <end position="384"/>
    </location>
</feature>
<feature type="binding site" evidence="9">
    <location>
        <position position="13"/>
    </location>
    <ligand>
        <name>Zn(2+)</name>
        <dbReference type="ChEBI" id="CHEBI:29105"/>
    </ligand>
</feature>
<evidence type="ECO:0000313" key="14">
    <source>
        <dbReference type="EnsemblMetazoa" id="PHUM504490-PA"/>
    </source>
</evidence>
<dbReference type="Gene3D" id="3.30.160.60">
    <property type="entry name" value="Classic Zinc Finger"/>
    <property type="match status" value="4"/>
</dbReference>
<dbReference type="GO" id="GO:0005694">
    <property type="term" value="C:chromosome"/>
    <property type="evidence" value="ECO:0007669"/>
    <property type="project" value="UniProtKB-ARBA"/>
</dbReference>
<dbReference type="FunCoup" id="E0VXU7">
    <property type="interactions" value="569"/>
</dbReference>
<dbReference type="GO" id="GO:0045893">
    <property type="term" value="P:positive regulation of DNA-templated transcription"/>
    <property type="evidence" value="ECO:0007669"/>
    <property type="project" value="UniProtKB-ARBA"/>
</dbReference>
<dbReference type="CTD" id="8232923"/>
<feature type="compositionally biased region" description="Polar residues" evidence="10">
    <location>
        <begin position="182"/>
        <end position="202"/>
    </location>
</feature>
<dbReference type="HOGENOM" id="CLU_024951_0_0_1"/>
<keyword evidence="4 8" id="KW-0863">Zinc-finger</keyword>
<feature type="domain" description="C2H2-type" evidence="11">
    <location>
        <begin position="562"/>
        <end position="589"/>
    </location>
</feature>
<dbReference type="SUPFAM" id="SSF57716">
    <property type="entry name" value="Glucocorticoid receptor-like (DNA-binding domain)"/>
    <property type="match status" value="1"/>
</dbReference>
<sequence>MAGYRRVNYYELCRLCTSSEGTKMHIFREEGRRRSLPNKIQTCLPLQVQEEDSLPKIICSSCVEKLESYFEFREACINAEAMLESYFTSLKYSDDLTREGKVSVYVKDEPPRKKDDSLSGKVKIPVNSVASLTDGNAILPSAIQILTETDGNRLTQYKVQVQGGIPSLVPYGETSSLPLSMSIPTLTPQPVKQQSATVNNSSKSDDGTQTSTEATSVPPPPPLVAAVTIAPSNQDLLQQIGLAAKDRNTIAEVLKLKNINILDGESVAVTNSQIHTTHLNQMSNIIPAQIRLDQNQLNQLINSNLQLNLGQIQQNNQRENILHGKNVNVARNVVQQVSQNQVVKSDPDSKSQDVKEGREQKGTVTTGAVNGNNERINNSFGNNKPISEIRKQGGNGVELVAPTLEEEIEEGNEGTQQQSTNIGDENQSYDCDTCTKSFKRKEHLFQHKKSHSGERPFVCGTCSKAFSRKEHLLRHNVSHTGQKLHTCDVCQKSFSRKDNLHKHKKTHGINGPHVCETCGKSFVFKHYYLMHKAQHENFPNGENAGGTKYLTSSSSTTNPLPFKCDLCPKSFPIKSYLTSHRLRHRSRIKQETEDVPEQQSQQPASNQEQQQQQSSSSDITVPTPTILTSFPTATGNLNLATLNTQLTTINPNALLAPNIIHHSNANVVHIGNNSYLCTPNVTSELLEQYRRIHSS</sequence>
<dbReference type="InterPro" id="IPR012934">
    <property type="entry name" value="Znf_AD"/>
</dbReference>
<gene>
    <name evidence="14" type="primary">8232923</name>
    <name evidence="13" type="ORF">Phum_PHUM504490</name>
</gene>